<gene>
    <name evidence="1" type="ORF">DR864_28465</name>
</gene>
<dbReference type="Proteomes" id="UP000251993">
    <property type="component" value="Plasmid unnamed1"/>
</dbReference>
<organism evidence="1 2">
    <name type="scientific">Runella rosea</name>
    <dbReference type="NCBI Taxonomy" id="2259595"/>
    <lineage>
        <taxon>Bacteria</taxon>
        <taxon>Pseudomonadati</taxon>
        <taxon>Bacteroidota</taxon>
        <taxon>Cytophagia</taxon>
        <taxon>Cytophagales</taxon>
        <taxon>Spirosomataceae</taxon>
        <taxon>Runella</taxon>
    </lineage>
</organism>
<proteinExistence type="predicted"/>
<keyword evidence="2" id="KW-1185">Reference proteome</keyword>
<protein>
    <submittedName>
        <fullName evidence="1">Uncharacterized protein</fullName>
    </submittedName>
</protein>
<name>A0A344TT38_9BACT</name>
<evidence type="ECO:0000313" key="2">
    <source>
        <dbReference type="Proteomes" id="UP000251993"/>
    </source>
</evidence>
<dbReference type="KEGG" id="run:DR864_28465"/>
<dbReference type="EMBL" id="CP030851">
    <property type="protein sequence ID" value="AXE21809.1"/>
    <property type="molecule type" value="Genomic_DNA"/>
</dbReference>
<sequence>MENNYKVDLSDFSKDVTEIFNGPYTDNTKYDMICMLLCSRLQASVVSILIYGSKEDKLICSGNYFNTNKVSLNTNDSKTKNSCKKY</sequence>
<reference evidence="1 2" key="1">
    <citation type="submission" date="2018-07" db="EMBL/GenBank/DDBJ databases">
        <title>Genome sequencing of Runella.</title>
        <authorList>
            <person name="Baek M.-G."/>
            <person name="Yi H."/>
        </authorList>
    </citation>
    <scope>NUCLEOTIDE SEQUENCE [LARGE SCALE GENOMIC DNA]</scope>
    <source>
        <strain evidence="1 2">HYN0085</strain>
        <plasmid evidence="1 2">unnamed1</plasmid>
    </source>
</reference>
<evidence type="ECO:0000313" key="1">
    <source>
        <dbReference type="EMBL" id="AXE21809.1"/>
    </source>
</evidence>
<dbReference type="AlphaFoldDB" id="A0A344TT38"/>
<geneLocation type="plasmid" evidence="1 2">
    <name>unnamed1</name>
</geneLocation>
<keyword evidence="1" id="KW-0614">Plasmid</keyword>
<accession>A0A344TT38</accession>